<name>A0A1J4JDD4_9EUKA</name>
<dbReference type="InterPro" id="IPR016024">
    <property type="entry name" value="ARM-type_fold"/>
</dbReference>
<organism evidence="1 2">
    <name type="scientific">Tritrichomonas foetus</name>
    <dbReference type="NCBI Taxonomy" id="1144522"/>
    <lineage>
        <taxon>Eukaryota</taxon>
        <taxon>Metamonada</taxon>
        <taxon>Parabasalia</taxon>
        <taxon>Tritrichomonadida</taxon>
        <taxon>Tritrichomonadidae</taxon>
        <taxon>Tritrichomonas</taxon>
    </lineage>
</organism>
<dbReference type="SUPFAM" id="SSF48371">
    <property type="entry name" value="ARM repeat"/>
    <property type="match status" value="1"/>
</dbReference>
<dbReference type="AlphaFoldDB" id="A0A1J4JDD4"/>
<proteinExistence type="predicted"/>
<sequence length="987" mass="114676">MEALPFVLGNISLNDGVVACLNEFTNPNNEIRMLAENGFIELSIKYPKDVILILINIIKSNSSSNIAFSALIQLNRLITKGCSLFPNENERIFDESFLYSLRNQITQFYLDKNFPKTLHEYLYTNIWYFYIFAKNGINPPYPEFWDFLLHCFQTPEYYADALYFYKNLYSVEKEIVHQVFNQPNIEYVLNHLNSPNFEDKVNSIGFLLEFWKNNSQLISQLPILPILQTLPDELFNKLLGYIDFYLPKGIVQIPTFPSHYYELLFSKILDDSNDELLRVKCLYSITNTAIYMEPCYQALNESFPQVLAIISQVASNPIQFPALYEECFNFLKCLLAFTDIMSNHTPLFIRCTENPNYYVSSLFLRLVINPAFIQKGLFFASQNDHFVRENGLRFLKTLIKRIPNELVNETFFIEIGYHLFNVFDQFHDSLVLSVLKNWILRANPNVILQIFPLIIKLCVEYPSIETVQCGAALCRTKTSITQILNSTETISSIDFDEFVMFLLNTILKIASSDPKSMSLLINSLPMVTREAGLEKTVSFMNNAIVFICSDYECLFSKGMTQLCNQLQNSLNLYSEPILSQLFRLFDEAKDDLALQSKILLAFSKIGVLFNNFEKDYFPRVFEMSLNLLELIKCDKNTDKENVIKAIKYFIIRYGENEAIYNKVFTLCFSEILTETDINSLRCYLKLILHLIKFEDFFTTEKIQYVVQNFFPLINQIYTVLVNMKNSEKLIDTFENTDIDSMASIFLEIFNVLLDKIPDEVIKVVSLYFMENTFDIPSFRYLIYNIWCDVLTQPNPSVITGIASKLIENLFKTLQSSEIEEQTIVLKGCRAILYTQMFTEEHINYLFAKCDQIFNLYNDTEFQENSSSYFDSASFLYLSMFLHYVIGNTTNINNTPNANDILNRLNKIISLLPNCSRIGDISFKQIIKIVEICIESNLEHCVNSIIAILCNKIRKRCVDDRILRSFLSQQPTMNPCYAPLFAEIERFL</sequence>
<dbReference type="Proteomes" id="UP000179807">
    <property type="component" value="Unassembled WGS sequence"/>
</dbReference>
<gene>
    <name evidence="1" type="ORF">TRFO_09819</name>
</gene>
<evidence type="ECO:0000313" key="2">
    <source>
        <dbReference type="Proteomes" id="UP000179807"/>
    </source>
</evidence>
<keyword evidence="2" id="KW-1185">Reference proteome</keyword>
<protein>
    <recommendedName>
        <fullName evidence="3">Importin N-terminal domain-containing protein</fullName>
    </recommendedName>
</protein>
<reference evidence="1" key="1">
    <citation type="submission" date="2016-10" db="EMBL/GenBank/DDBJ databases">
        <authorList>
            <person name="Benchimol M."/>
            <person name="Almeida L.G."/>
            <person name="Vasconcelos A.T."/>
            <person name="Perreira-Neves A."/>
            <person name="Rosa I.A."/>
            <person name="Tasca T."/>
            <person name="Bogo M.R."/>
            <person name="de Souza W."/>
        </authorList>
    </citation>
    <scope>NUCLEOTIDE SEQUENCE [LARGE SCALE GENOMIC DNA]</scope>
    <source>
        <strain evidence="1">K</strain>
    </source>
</reference>
<dbReference type="VEuPathDB" id="TrichDB:TRFO_09819"/>
<evidence type="ECO:0000313" key="1">
    <source>
        <dbReference type="EMBL" id="OHS96665.1"/>
    </source>
</evidence>
<evidence type="ECO:0008006" key="3">
    <source>
        <dbReference type="Google" id="ProtNLM"/>
    </source>
</evidence>
<comment type="caution">
    <text evidence="1">The sequence shown here is derived from an EMBL/GenBank/DDBJ whole genome shotgun (WGS) entry which is preliminary data.</text>
</comment>
<accession>A0A1J4JDD4</accession>
<dbReference type="RefSeq" id="XP_068349802.1">
    <property type="nucleotide sequence ID" value="XM_068495077.1"/>
</dbReference>
<dbReference type="EMBL" id="MLAK01001160">
    <property type="protein sequence ID" value="OHS96665.1"/>
    <property type="molecule type" value="Genomic_DNA"/>
</dbReference>
<dbReference type="GeneID" id="94829781"/>